<keyword evidence="2" id="KW-1133">Transmembrane helix</keyword>
<dbReference type="Proteomes" id="UP001301797">
    <property type="component" value="Chromosome"/>
</dbReference>
<dbReference type="RefSeq" id="WP_317136298.1">
    <property type="nucleotide sequence ID" value="NZ_CP043875.1"/>
</dbReference>
<protein>
    <recommendedName>
        <fullName evidence="5">Glycine zipper domain-containing protein</fullName>
    </recommendedName>
</protein>
<evidence type="ECO:0000313" key="4">
    <source>
        <dbReference type="Proteomes" id="UP001301797"/>
    </source>
</evidence>
<gene>
    <name evidence="3" type="ORF">F1737_09255</name>
</gene>
<sequence>MIYTVKREKKEVSRGLMGALAGGGIGGVLGGILGREEGSITDAIGGAIGGAAVGGAFEGYRGYEESRENRTAFAALLAEKVSEAQNEIMEIIEAQREAGEALKEKSLERRAIDEEKEQEIRSELEDVLGDLLALKEEIDFLEEDGKNVEKAKSRAQRAERLYSEAESSCSDKDYSSARTKIKASRSMIDGAVDLLSEE</sequence>
<dbReference type="KEGG" id="mefw:F1737_09255"/>
<dbReference type="AlphaFoldDB" id="A0AA97I4Y3"/>
<dbReference type="GeneID" id="85230351"/>
<name>A0AA97I4Y3_9EURY</name>
<keyword evidence="4" id="KW-1185">Reference proteome</keyword>
<keyword evidence="2" id="KW-0472">Membrane</keyword>
<evidence type="ECO:0000256" key="2">
    <source>
        <dbReference type="SAM" id="Phobius"/>
    </source>
</evidence>
<keyword evidence="1" id="KW-0175">Coiled coil</keyword>
<dbReference type="EMBL" id="CP043875">
    <property type="protein sequence ID" value="WOF16861.1"/>
    <property type="molecule type" value="Genomic_DNA"/>
</dbReference>
<feature type="transmembrane region" description="Helical" evidence="2">
    <location>
        <begin position="12"/>
        <end position="33"/>
    </location>
</feature>
<organism evidence="3 4">
    <name type="scientific">Methanochimaera problematica</name>
    <dbReference type="NCBI Taxonomy" id="2609417"/>
    <lineage>
        <taxon>Archaea</taxon>
        <taxon>Methanobacteriati</taxon>
        <taxon>Methanobacteriota</taxon>
        <taxon>Stenosarchaea group</taxon>
        <taxon>Methanomicrobia</taxon>
        <taxon>Methanomicrobiales</taxon>
        <taxon>Methanomicrobiaceae</taxon>
        <taxon>Methanochimaera</taxon>
    </lineage>
</organism>
<feature type="coiled-coil region" evidence="1">
    <location>
        <begin position="124"/>
        <end position="168"/>
    </location>
</feature>
<proteinExistence type="predicted"/>
<evidence type="ECO:0008006" key="5">
    <source>
        <dbReference type="Google" id="ProtNLM"/>
    </source>
</evidence>
<evidence type="ECO:0000256" key="1">
    <source>
        <dbReference type="SAM" id="Coils"/>
    </source>
</evidence>
<accession>A0AA97I4Y3</accession>
<keyword evidence="2" id="KW-0812">Transmembrane</keyword>
<reference evidence="3 4" key="1">
    <citation type="submission" date="2019-09" db="EMBL/GenBank/DDBJ databases">
        <title>The complete genome of Methanoplanus sp. FWC-SCC4.</title>
        <authorList>
            <person name="Chen S.-C."/>
            <person name="Zhou Y.-Z."/>
            <person name="Lai M.-C."/>
        </authorList>
    </citation>
    <scope>NUCLEOTIDE SEQUENCE [LARGE SCALE GENOMIC DNA]</scope>
    <source>
        <strain evidence="3 4">FWC-SCC4</strain>
    </source>
</reference>
<evidence type="ECO:0000313" key="3">
    <source>
        <dbReference type="EMBL" id="WOF16861.1"/>
    </source>
</evidence>